<dbReference type="InterPro" id="IPR000600">
    <property type="entry name" value="ROK"/>
</dbReference>
<evidence type="ECO:0000256" key="1">
    <source>
        <dbReference type="ARBA" id="ARBA00006479"/>
    </source>
</evidence>
<protein>
    <submittedName>
        <fullName evidence="3">ROK family protein</fullName>
    </submittedName>
</protein>
<accession>A0ABV3DR94</accession>
<dbReference type="Gene3D" id="3.30.420.40">
    <property type="match status" value="2"/>
</dbReference>
<gene>
    <name evidence="3" type="ORF">AB0C36_32795</name>
</gene>
<proteinExistence type="inferred from homology"/>
<dbReference type="SUPFAM" id="SSF53067">
    <property type="entry name" value="Actin-like ATPase domain"/>
    <property type="match status" value="1"/>
</dbReference>
<dbReference type="EMBL" id="JBEZFP010000116">
    <property type="protein sequence ID" value="MEU8138270.1"/>
    <property type="molecule type" value="Genomic_DNA"/>
</dbReference>
<dbReference type="RefSeq" id="WP_358361379.1">
    <property type="nucleotide sequence ID" value="NZ_JBEZFP010000116.1"/>
</dbReference>
<evidence type="ECO:0000256" key="2">
    <source>
        <dbReference type="SAM" id="MobiDB-lite"/>
    </source>
</evidence>
<dbReference type="InterPro" id="IPR043129">
    <property type="entry name" value="ATPase_NBD"/>
</dbReference>
<sequence length="273" mass="28065">MDPARGRRAATTAGLGDANTGWSWAGDSVRRGRHALCPSRGHRGHARPHLRSDGHGRSLQIKAAHDLDALRARKRGAGRELGAYVHISGETGVGAGIVVAGELLRGAHGAAGEIGHVIVDPGGALCRCGMRGCLEQVVGQDPVLRTADVGTKPRAPEPISTGVAEPLRRLESNDDRAHRAVRQAGEGLGTALVAAVNLLDPAAVVLGGLHARLAPWLIPHVRAALDRGGSRTRGRTPDIRASALAAGGAVRGAAGEVVARVLADPLGITRDAS</sequence>
<comment type="caution">
    <text evidence="3">The sequence shown here is derived from an EMBL/GenBank/DDBJ whole genome shotgun (WGS) entry which is preliminary data.</text>
</comment>
<dbReference type="PANTHER" id="PTHR18964:SF149">
    <property type="entry name" value="BIFUNCTIONAL UDP-N-ACETYLGLUCOSAMINE 2-EPIMERASE_N-ACETYLMANNOSAMINE KINASE"/>
    <property type="match status" value="1"/>
</dbReference>
<evidence type="ECO:0000313" key="4">
    <source>
        <dbReference type="Proteomes" id="UP001551482"/>
    </source>
</evidence>
<organism evidence="3 4">
    <name type="scientific">Streptodolium elevatio</name>
    <dbReference type="NCBI Taxonomy" id="3157996"/>
    <lineage>
        <taxon>Bacteria</taxon>
        <taxon>Bacillati</taxon>
        <taxon>Actinomycetota</taxon>
        <taxon>Actinomycetes</taxon>
        <taxon>Kitasatosporales</taxon>
        <taxon>Streptomycetaceae</taxon>
        <taxon>Streptodolium</taxon>
    </lineage>
</organism>
<dbReference type="PANTHER" id="PTHR18964">
    <property type="entry name" value="ROK (REPRESSOR, ORF, KINASE) FAMILY"/>
    <property type="match status" value="1"/>
</dbReference>
<evidence type="ECO:0000313" key="3">
    <source>
        <dbReference type="EMBL" id="MEU8138270.1"/>
    </source>
</evidence>
<reference evidence="3 4" key="1">
    <citation type="submission" date="2024-06" db="EMBL/GenBank/DDBJ databases">
        <title>The Natural Products Discovery Center: Release of the First 8490 Sequenced Strains for Exploring Actinobacteria Biosynthetic Diversity.</title>
        <authorList>
            <person name="Kalkreuter E."/>
            <person name="Kautsar S.A."/>
            <person name="Yang D."/>
            <person name="Bader C.D."/>
            <person name="Teijaro C.N."/>
            <person name="Fluegel L."/>
            <person name="Davis C.M."/>
            <person name="Simpson J.R."/>
            <person name="Lauterbach L."/>
            <person name="Steele A.D."/>
            <person name="Gui C."/>
            <person name="Meng S."/>
            <person name="Li G."/>
            <person name="Viehrig K."/>
            <person name="Ye F."/>
            <person name="Su P."/>
            <person name="Kiefer A.F."/>
            <person name="Nichols A."/>
            <person name="Cepeda A.J."/>
            <person name="Yan W."/>
            <person name="Fan B."/>
            <person name="Jiang Y."/>
            <person name="Adhikari A."/>
            <person name="Zheng C.-J."/>
            <person name="Schuster L."/>
            <person name="Cowan T.M."/>
            <person name="Smanski M.J."/>
            <person name="Chevrette M.G."/>
            <person name="De Carvalho L.P.S."/>
            <person name="Shen B."/>
        </authorList>
    </citation>
    <scope>NUCLEOTIDE SEQUENCE [LARGE SCALE GENOMIC DNA]</scope>
    <source>
        <strain evidence="3 4">NPDC048946</strain>
    </source>
</reference>
<keyword evidence="4" id="KW-1185">Reference proteome</keyword>
<feature type="region of interest" description="Disordered" evidence="2">
    <location>
        <begin position="1"/>
        <end position="23"/>
    </location>
</feature>
<comment type="similarity">
    <text evidence="1">Belongs to the ROK (NagC/XylR) family.</text>
</comment>
<name>A0ABV3DR94_9ACTN</name>
<dbReference type="Pfam" id="PF00480">
    <property type="entry name" value="ROK"/>
    <property type="match status" value="1"/>
</dbReference>
<dbReference type="Proteomes" id="UP001551482">
    <property type="component" value="Unassembled WGS sequence"/>
</dbReference>